<dbReference type="GO" id="GO:0016705">
    <property type="term" value="F:oxidoreductase activity, acting on paired donors, with incorporation or reduction of molecular oxygen"/>
    <property type="evidence" value="ECO:0007669"/>
    <property type="project" value="UniProtKB-ARBA"/>
</dbReference>
<dbReference type="Pfam" id="PF14226">
    <property type="entry name" value="DIOX_N"/>
    <property type="match status" value="1"/>
</dbReference>
<dbReference type="PROSITE" id="PS51471">
    <property type="entry name" value="FE2OG_OXY"/>
    <property type="match status" value="1"/>
</dbReference>
<organism evidence="6 7">
    <name type="scientific">Actinidia rufa</name>
    <dbReference type="NCBI Taxonomy" id="165716"/>
    <lineage>
        <taxon>Eukaryota</taxon>
        <taxon>Viridiplantae</taxon>
        <taxon>Streptophyta</taxon>
        <taxon>Embryophyta</taxon>
        <taxon>Tracheophyta</taxon>
        <taxon>Spermatophyta</taxon>
        <taxon>Magnoliopsida</taxon>
        <taxon>eudicotyledons</taxon>
        <taxon>Gunneridae</taxon>
        <taxon>Pentapetalae</taxon>
        <taxon>asterids</taxon>
        <taxon>Ericales</taxon>
        <taxon>Actinidiaceae</taxon>
        <taxon>Actinidia</taxon>
    </lineage>
</organism>
<dbReference type="InterPro" id="IPR044861">
    <property type="entry name" value="IPNS-like_FE2OG_OXY"/>
</dbReference>
<dbReference type="AlphaFoldDB" id="A0A7J0E9Y0"/>
<dbReference type="Proteomes" id="UP000585474">
    <property type="component" value="Unassembled WGS sequence"/>
</dbReference>
<gene>
    <name evidence="6" type="ORF">Acr_02g0009690</name>
</gene>
<keyword evidence="2 4" id="KW-0479">Metal-binding</keyword>
<evidence type="ECO:0000256" key="1">
    <source>
        <dbReference type="ARBA" id="ARBA00008056"/>
    </source>
</evidence>
<evidence type="ECO:0000259" key="5">
    <source>
        <dbReference type="PROSITE" id="PS51471"/>
    </source>
</evidence>
<dbReference type="PANTHER" id="PTHR47991">
    <property type="entry name" value="OXOGLUTARATE/IRON-DEPENDENT DIOXYGENASE"/>
    <property type="match status" value="1"/>
</dbReference>
<evidence type="ECO:0000313" key="6">
    <source>
        <dbReference type="EMBL" id="GFY82729.1"/>
    </source>
</evidence>
<protein>
    <recommendedName>
        <fullName evidence="5">Fe2OG dioxygenase domain-containing protein</fullName>
    </recommendedName>
</protein>
<evidence type="ECO:0000256" key="3">
    <source>
        <dbReference type="ARBA" id="ARBA00023004"/>
    </source>
</evidence>
<evidence type="ECO:0000313" key="7">
    <source>
        <dbReference type="Proteomes" id="UP000585474"/>
    </source>
</evidence>
<dbReference type="InterPro" id="IPR027443">
    <property type="entry name" value="IPNS-like_sf"/>
</dbReference>
<dbReference type="GO" id="GO:0046872">
    <property type="term" value="F:metal ion binding"/>
    <property type="evidence" value="ECO:0007669"/>
    <property type="project" value="UniProtKB-KW"/>
</dbReference>
<proteinExistence type="inferred from homology"/>
<dbReference type="InterPro" id="IPR050295">
    <property type="entry name" value="Plant_2OG-oxidoreductases"/>
</dbReference>
<keyword evidence="4" id="KW-0560">Oxidoreductase</keyword>
<dbReference type="OrthoDB" id="288590at2759"/>
<dbReference type="Pfam" id="PF03171">
    <property type="entry name" value="2OG-FeII_Oxy"/>
    <property type="match status" value="1"/>
</dbReference>
<comment type="caution">
    <text evidence="6">The sequence shown here is derived from an EMBL/GenBank/DDBJ whole genome shotgun (WGS) entry which is preliminary data.</text>
</comment>
<comment type="similarity">
    <text evidence="1 4">Belongs to the iron/ascorbate-dependent oxidoreductase family.</text>
</comment>
<dbReference type="InterPro" id="IPR005123">
    <property type="entry name" value="Oxoglu/Fe-dep_dioxygenase_dom"/>
</dbReference>
<keyword evidence="3 4" id="KW-0408">Iron</keyword>
<dbReference type="EMBL" id="BJWL01000002">
    <property type="protein sequence ID" value="GFY82729.1"/>
    <property type="molecule type" value="Genomic_DNA"/>
</dbReference>
<feature type="domain" description="Fe2OG dioxygenase" evidence="5">
    <location>
        <begin position="208"/>
        <end position="309"/>
    </location>
</feature>
<evidence type="ECO:0000256" key="4">
    <source>
        <dbReference type="RuleBase" id="RU003682"/>
    </source>
</evidence>
<dbReference type="InterPro" id="IPR026992">
    <property type="entry name" value="DIOX_N"/>
</dbReference>
<dbReference type="FunFam" id="2.60.120.330:FF:000079">
    <property type="entry name" value="Protein SRG1"/>
    <property type="match status" value="1"/>
</dbReference>
<name>A0A7J0E9Y0_9ERIC</name>
<sequence>MGSNTDEVVADEDQNVPTFVASLPVPNVQEMVRQNRLEVPERYIRNEEEMPKSTEMTHLSAEIPIIDLLLLSNGQEEELKKLAMACKEWGFFQAKEVLRNMKEAAAEFFNLLLEEKNKFSMASDDIQGYGHAYVVSEEQKLDWSDTLILLIYPSKFRRHKFWPTTPEKFKEIIEAYTSEVQRVAEELLGSISSIMGLEKDILHSMHRELMQALRVNYYPTCSKPDLVLGISPHSDTSTISILLQEDDIDGLQIRHDEEWVPVRPIPNALVVNIGDVIEIWSDGKYKSIEHRAVTNENKARISFASFLFPHDDVEIEPLDHMIDSSRPSRMYKKVTYGDYLRQSMKRRMQGKAHTQMAKNETRIPTPTFMSGPCVIVLSSQ</sequence>
<keyword evidence="7" id="KW-1185">Reference proteome</keyword>
<reference evidence="6 7" key="1">
    <citation type="submission" date="2019-07" db="EMBL/GenBank/DDBJ databases">
        <title>De Novo Assembly of kiwifruit Actinidia rufa.</title>
        <authorList>
            <person name="Sugita-Konishi S."/>
            <person name="Sato K."/>
            <person name="Mori E."/>
            <person name="Abe Y."/>
            <person name="Kisaki G."/>
            <person name="Hamano K."/>
            <person name="Suezawa K."/>
            <person name="Otani M."/>
            <person name="Fukuda T."/>
            <person name="Manabe T."/>
            <person name="Gomi K."/>
            <person name="Tabuchi M."/>
            <person name="Akimitsu K."/>
            <person name="Kataoka I."/>
        </authorList>
    </citation>
    <scope>NUCLEOTIDE SEQUENCE [LARGE SCALE GENOMIC DNA]</scope>
    <source>
        <strain evidence="7">cv. Fuchu</strain>
    </source>
</reference>
<accession>A0A7J0E9Y0</accession>
<evidence type="ECO:0000256" key="2">
    <source>
        <dbReference type="ARBA" id="ARBA00022723"/>
    </source>
</evidence>
<dbReference type="Gene3D" id="2.60.120.330">
    <property type="entry name" value="B-lactam Antibiotic, Isopenicillin N Synthase, Chain"/>
    <property type="match status" value="1"/>
</dbReference>
<dbReference type="SUPFAM" id="SSF51197">
    <property type="entry name" value="Clavaminate synthase-like"/>
    <property type="match status" value="1"/>
</dbReference>